<gene>
    <name evidence="1" type="ORF">Lade_0264</name>
    <name evidence="2" type="ORF">NCTC12735_00821</name>
</gene>
<dbReference type="InterPro" id="IPR036770">
    <property type="entry name" value="Ankyrin_rpt-contain_sf"/>
</dbReference>
<dbReference type="STRING" id="45056.Lade_0264"/>
<dbReference type="PANTHER" id="PTHR46586">
    <property type="entry name" value="ANKYRIN REPEAT-CONTAINING PROTEIN"/>
    <property type="match status" value="1"/>
</dbReference>
<dbReference type="EMBL" id="LNKA01000001">
    <property type="protein sequence ID" value="KTC65606.1"/>
    <property type="molecule type" value="Genomic_DNA"/>
</dbReference>
<evidence type="ECO:0000313" key="1">
    <source>
        <dbReference type="EMBL" id="KTC65606.1"/>
    </source>
</evidence>
<proteinExistence type="predicted"/>
<accession>A0A0W0R3F2</accession>
<evidence type="ECO:0000313" key="4">
    <source>
        <dbReference type="Proteomes" id="UP000281170"/>
    </source>
</evidence>
<dbReference type="SUPFAM" id="SSF48403">
    <property type="entry name" value="Ankyrin repeat"/>
    <property type="match status" value="1"/>
</dbReference>
<reference evidence="1 3" key="1">
    <citation type="submission" date="2015-11" db="EMBL/GenBank/DDBJ databases">
        <title>Identification of large and diverse effector repertoires of 38 Legionella species.</title>
        <authorList>
            <person name="Burstein D."/>
            <person name="Amaro F."/>
            <person name="Zusman T."/>
            <person name="Lifshitz Z."/>
            <person name="Cohen O."/>
            <person name="Gilbert J.A."/>
            <person name="Pupko T."/>
            <person name="Shuman H.A."/>
            <person name="Segal G."/>
        </authorList>
    </citation>
    <scope>NUCLEOTIDE SEQUENCE [LARGE SCALE GENOMIC DNA]</scope>
    <source>
        <strain evidence="1 3">1762-AUS-E</strain>
    </source>
</reference>
<dbReference type="Proteomes" id="UP000281170">
    <property type="component" value="Plasmid 11"/>
</dbReference>
<dbReference type="Proteomes" id="UP000054859">
    <property type="component" value="Unassembled WGS sequence"/>
</dbReference>
<geneLocation type="plasmid" evidence="2 4">
    <name>11</name>
</geneLocation>
<dbReference type="PANTHER" id="PTHR46586:SF3">
    <property type="entry name" value="ANKYRIN REPEAT-CONTAINING PROTEIN"/>
    <property type="match status" value="1"/>
</dbReference>
<dbReference type="PATRIC" id="fig|45056.6.peg.270"/>
<dbReference type="KEGG" id="ladl:NCTC12735_00821"/>
<dbReference type="EMBL" id="LR134420">
    <property type="protein sequence ID" value="VEH85197.1"/>
    <property type="molecule type" value="Genomic_DNA"/>
</dbReference>
<dbReference type="InterPro" id="IPR002110">
    <property type="entry name" value="Ankyrin_rpt"/>
</dbReference>
<dbReference type="SUPFAM" id="SSF140860">
    <property type="entry name" value="Pseudo ankyrin repeat-like"/>
    <property type="match status" value="1"/>
</dbReference>
<keyword evidence="2" id="KW-0614">Plasmid</keyword>
<name>A0A0W0R3F2_9GAMM</name>
<reference evidence="2 4" key="2">
    <citation type="submission" date="2018-12" db="EMBL/GenBank/DDBJ databases">
        <authorList>
            <consortium name="Pathogen Informatics"/>
        </authorList>
    </citation>
    <scope>NUCLEOTIDE SEQUENCE [LARGE SCALE GENOMIC DNA]</scope>
    <source>
        <strain evidence="2 4">NCTC12735</strain>
        <plasmid evidence="4">11</plasmid>
    </source>
</reference>
<dbReference type="InterPro" id="IPR052050">
    <property type="entry name" value="SecEffector_AnkRepeat"/>
</dbReference>
<dbReference type="Pfam" id="PF12796">
    <property type="entry name" value="Ank_2"/>
    <property type="match status" value="1"/>
</dbReference>
<sequence length="1053" mass="119775">MLHDLFSWLHHEGVFPGLLSYSPAEIEVEYQKTLQEQRKLLSEVRIEKLLPALAQKSSDSGALLKENEKYLHFLAVLKEKSSSPTSNAYEVIFEYIFTLPDELILQQQLIVLFHSFLKVDGEGALAYYAHNQKLASYKEIAFLVKQYQVDCYYEKLACALAEQENPIGIAFIYRKFIDNPEELCAFLLWLIRNNVSVEKILTANILQDFLSYNLVQLGEVDGPIASLYQLLNAYNETIPLSQAAGKIACLERGFQTFSLTGVRCIPETLSSVEVTFLEPQFTFSDKNFDNLYAFFNDDFLLAAFYVNESEKDPVWNSKLQELFNQHISHQKLAKIINFSAEHGPRMLSYLASLLTMSTLSQMIEELEMAIFHLLPYSPALQERIDIGVVEKFLENMDRVFHAEGEVIHQLMSLFSTYEKSNTEIASLVYEKIIDKVLKFPCSLEDPSLVYRLKKYKGKNEIITKKIKELEDSYLRCLSEEVGEVFERNNFYALEDAWSKIVPQLACLSEFSSSPHLCPTDKYELYRSIATALFVRNKTFNLDAFIEAIDIEPQLDAEGVNNYERLLIELFTAIDEPHLRETIIVLLNQKYPHHKQWVGKKYEDESIFQKSARAGNIGCLSWLDEQYKFSSSSISLAALTAAQEKQWSVVHFFCEKSRVKPPQNILDNILLIAAENGEETVVKELSDRKKYHPKQRVIDLSFEKAVINGHIEVVKHLTNLPKSAPSIPMIVKGFNIAVRNNQIAVALYLAGSVPSPQMAGAVERGLFQAVMQNNLALVNQLCSLPINKPSTAAIYRAVEEAILTDEIDILQSLSSLPGAPITQKNVNDGLIAATKSKHLRMLQFFHRFPIAPQSHALDQGLLEAVYLERIDLVHQFFTIKERLPRQKAIENAMQVATKLDNHLIVHYLSSLLPRPRPHCFNESLHIAAQEGHAELVKYFFSVKGVFHPKVIDKALVIAAAAGHLEIVEFLSAHFPSPKSKMMAAKRASTNGFEEVASYLRRPKLSIITEVPVPLASPKSMLTPLPKIANRHRFFLEKSMPIQRTRSCDDFSYRF</sequence>
<keyword evidence="3" id="KW-1185">Reference proteome</keyword>
<evidence type="ECO:0000313" key="2">
    <source>
        <dbReference type="EMBL" id="VEH85197.1"/>
    </source>
</evidence>
<organism evidence="1 3">
    <name type="scientific">Legionella adelaidensis</name>
    <dbReference type="NCBI Taxonomy" id="45056"/>
    <lineage>
        <taxon>Bacteria</taxon>
        <taxon>Pseudomonadati</taxon>
        <taxon>Pseudomonadota</taxon>
        <taxon>Gammaproteobacteria</taxon>
        <taxon>Legionellales</taxon>
        <taxon>Legionellaceae</taxon>
        <taxon>Legionella</taxon>
    </lineage>
</organism>
<evidence type="ECO:0000313" key="3">
    <source>
        <dbReference type="Proteomes" id="UP000054859"/>
    </source>
</evidence>
<dbReference type="Gene3D" id="1.25.40.20">
    <property type="entry name" value="Ankyrin repeat-containing domain"/>
    <property type="match status" value="1"/>
</dbReference>
<protein>
    <submittedName>
        <fullName evidence="1">Ankyrin repeats (3 copies)</fullName>
    </submittedName>
</protein>
<dbReference type="AlphaFoldDB" id="A0A0W0R3F2"/>